<dbReference type="InterPro" id="IPR006073">
    <property type="entry name" value="GTP-bd"/>
</dbReference>
<protein>
    <recommendedName>
        <fullName evidence="1">G domain-containing protein</fullName>
    </recommendedName>
</protein>
<reference evidence="2" key="1">
    <citation type="submission" date="2021-02" db="EMBL/GenBank/DDBJ databases">
        <authorList>
            <person name="Palmer J.M."/>
        </authorList>
    </citation>
    <scope>NUCLEOTIDE SEQUENCE</scope>
    <source>
        <strain evidence="2">SCRP734</strain>
    </source>
</reference>
<dbReference type="GO" id="GO:0005525">
    <property type="term" value="F:GTP binding"/>
    <property type="evidence" value="ECO:0007669"/>
    <property type="project" value="InterPro"/>
</dbReference>
<evidence type="ECO:0000313" key="3">
    <source>
        <dbReference type="Proteomes" id="UP000694044"/>
    </source>
</evidence>
<gene>
    <name evidence="2" type="ORF">PHYPSEUDO_015399</name>
</gene>
<dbReference type="EMBL" id="JAGDFM010000954">
    <property type="protein sequence ID" value="KAG7375735.1"/>
    <property type="molecule type" value="Genomic_DNA"/>
</dbReference>
<dbReference type="OrthoDB" id="8954335at2759"/>
<dbReference type="AlphaFoldDB" id="A0A8T1V3V8"/>
<dbReference type="Proteomes" id="UP000694044">
    <property type="component" value="Unassembled WGS sequence"/>
</dbReference>
<keyword evidence="3" id="KW-1185">Reference proteome</keyword>
<evidence type="ECO:0000313" key="2">
    <source>
        <dbReference type="EMBL" id="KAG7375735.1"/>
    </source>
</evidence>
<feature type="domain" description="G" evidence="1">
    <location>
        <begin position="7"/>
        <end position="96"/>
    </location>
</feature>
<evidence type="ECO:0000259" key="1">
    <source>
        <dbReference type="Pfam" id="PF01926"/>
    </source>
</evidence>
<name>A0A8T1V3V8_9STRA</name>
<dbReference type="Pfam" id="PF01926">
    <property type="entry name" value="MMR_HSR1"/>
    <property type="match status" value="1"/>
</dbReference>
<comment type="caution">
    <text evidence="2">The sequence shown here is derived from an EMBL/GenBank/DDBJ whole genome shotgun (WGS) entry which is preliminary data.</text>
</comment>
<feature type="non-terminal residue" evidence="2">
    <location>
        <position position="190"/>
    </location>
</feature>
<dbReference type="CDD" id="cd00882">
    <property type="entry name" value="Ras_like_GTPase"/>
    <property type="match status" value="1"/>
</dbReference>
<proteinExistence type="predicted"/>
<organism evidence="2 3">
    <name type="scientific">Phytophthora pseudosyringae</name>
    <dbReference type="NCBI Taxonomy" id="221518"/>
    <lineage>
        <taxon>Eukaryota</taxon>
        <taxon>Sar</taxon>
        <taxon>Stramenopiles</taxon>
        <taxon>Oomycota</taxon>
        <taxon>Peronosporomycetes</taxon>
        <taxon>Peronosporales</taxon>
        <taxon>Peronosporaceae</taxon>
        <taxon>Phytophthora</taxon>
    </lineage>
</organism>
<accession>A0A8T1V3V8</accession>
<sequence>MAKINYLFLGNPGTGKSTLINCLIGRPVFKAGVAYGGGLTDFFQKYEHNGILYMDTPGLADRKLMKKAAASITEALRYSGTYKLFFMVRLENGRVVADDLSTIETVMACIDMSQVPFSVIINNIKKRQFREIMKREDAFKEVVTTINAGQYTTPRIEFIPAIPELDEVDNALAELPRHATTYIRHEAPTV</sequence>